<proteinExistence type="predicted"/>
<dbReference type="EMBL" id="HBUE01282670">
    <property type="protein sequence ID" value="CAG6569887.1"/>
    <property type="molecule type" value="Transcribed_RNA"/>
</dbReference>
<organism evidence="2">
    <name type="scientific">Culex pipiens</name>
    <name type="common">House mosquito</name>
    <dbReference type="NCBI Taxonomy" id="7175"/>
    <lineage>
        <taxon>Eukaryota</taxon>
        <taxon>Metazoa</taxon>
        <taxon>Ecdysozoa</taxon>
        <taxon>Arthropoda</taxon>
        <taxon>Hexapoda</taxon>
        <taxon>Insecta</taxon>
        <taxon>Pterygota</taxon>
        <taxon>Neoptera</taxon>
        <taxon>Endopterygota</taxon>
        <taxon>Diptera</taxon>
        <taxon>Nematocera</taxon>
        <taxon>Culicoidea</taxon>
        <taxon>Culicidae</taxon>
        <taxon>Culicinae</taxon>
        <taxon>Culicini</taxon>
        <taxon>Culex</taxon>
        <taxon>Culex</taxon>
    </lineage>
</organism>
<feature type="compositionally biased region" description="Low complexity" evidence="1">
    <location>
        <begin position="27"/>
        <end position="40"/>
    </location>
</feature>
<protein>
    <submittedName>
        <fullName evidence="2">(northern house mosquito) hypothetical protein</fullName>
    </submittedName>
</protein>
<dbReference type="EMBL" id="HBUE01177153">
    <property type="protein sequence ID" value="CAG6518355.1"/>
    <property type="molecule type" value="Transcribed_RNA"/>
</dbReference>
<accession>A0A8D8NLP6</accession>
<sequence>MTSSPSPNGTTSTWCRKVSAREPSPRPRTTSCTTSPDSRPISCRFTATSRRTCTTTGPGRWACRPFVSTPTSWPLWPASICTRRRTAIWRRSFTICRLITHIKISVTRM</sequence>
<evidence type="ECO:0000256" key="1">
    <source>
        <dbReference type="SAM" id="MobiDB-lite"/>
    </source>
</evidence>
<dbReference type="EMBL" id="HBUE01001810">
    <property type="protein sequence ID" value="CAG6443931.1"/>
    <property type="molecule type" value="Transcribed_RNA"/>
</dbReference>
<name>A0A8D8NLP6_CULPI</name>
<feature type="region of interest" description="Disordered" evidence="1">
    <location>
        <begin position="1"/>
        <end position="40"/>
    </location>
</feature>
<evidence type="ECO:0000313" key="2">
    <source>
        <dbReference type="EMBL" id="CAG6569887.1"/>
    </source>
</evidence>
<feature type="compositionally biased region" description="Low complexity" evidence="1">
    <location>
        <begin position="1"/>
        <end position="13"/>
    </location>
</feature>
<reference evidence="2" key="1">
    <citation type="submission" date="2021-05" db="EMBL/GenBank/DDBJ databases">
        <authorList>
            <person name="Alioto T."/>
            <person name="Alioto T."/>
            <person name="Gomez Garrido J."/>
        </authorList>
    </citation>
    <scope>NUCLEOTIDE SEQUENCE</scope>
</reference>
<dbReference type="AlphaFoldDB" id="A0A8D8NLP6"/>